<gene>
    <name evidence="4" type="ORF">D9R14_18750</name>
</gene>
<dbReference type="InterPro" id="IPR025110">
    <property type="entry name" value="AMP-bd_C"/>
</dbReference>
<dbReference type="InterPro" id="IPR020845">
    <property type="entry name" value="AMP-binding_CS"/>
</dbReference>
<keyword evidence="1" id="KW-0436">Ligase</keyword>
<dbReference type="InterPro" id="IPR000873">
    <property type="entry name" value="AMP-dep_synth/lig_dom"/>
</dbReference>
<dbReference type="SUPFAM" id="SSF56801">
    <property type="entry name" value="Acetyl-CoA synthetase-like"/>
    <property type="match status" value="1"/>
</dbReference>
<dbReference type="Pfam" id="PF00501">
    <property type="entry name" value="AMP-binding"/>
    <property type="match status" value="1"/>
</dbReference>
<dbReference type="InterPro" id="IPR045851">
    <property type="entry name" value="AMP-bd_C_sf"/>
</dbReference>
<dbReference type="Gene3D" id="3.40.50.12780">
    <property type="entry name" value="N-terminal domain of ligase-like"/>
    <property type="match status" value="1"/>
</dbReference>
<proteinExistence type="predicted"/>
<keyword evidence="5" id="KW-1185">Reference proteome</keyword>
<dbReference type="Pfam" id="PF13193">
    <property type="entry name" value="AMP-binding_C"/>
    <property type="match status" value="1"/>
</dbReference>
<evidence type="ECO:0000259" key="3">
    <source>
        <dbReference type="Pfam" id="PF13193"/>
    </source>
</evidence>
<organism evidence="4 5">
    <name type="scientific">Xanthobacter tagetidis</name>
    <dbReference type="NCBI Taxonomy" id="60216"/>
    <lineage>
        <taxon>Bacteria</taxon>
        <taxon>Pseudomonadati</taxon>
        <taxon>Pseudomonadota</taxon>
        <taxon>Alphaproteobacteria</taxon>
        <taxon>Hyphomicrobiales</taxon>
        <taxon>Xanthobacteraceae</taxon>
        <taxon>Xanthobacter</taxon>
    </lineage>
</organism>
<dbReference type="AlphaFoldDB" id="A0A3L7A306"/>
<evidence type="ECO:0000256" key="1">
    <source>
        <dbReference type="ARBA" id="ARBA00022598"/>
    </source>
</evidence>
<dbReference type="PROSITE" id="PS00455">
    <property type="entry name" value="AMP_BINDING"/>
    <property type="match status" value="1"/>
</dbReference>
<accession>A0A3L7A306</accession>
<dbReference type="EMBL" id="RCTF01000019">
    <property type="protein sequence ID" value="RLP74405.1"/>
    <property type="molecule type" value="Genomic_DNA"/>
</dbReference>
<dbReference type="GO" id="GO:0016878">
    <property type="term" value="F:acid-thiol ligase activity"/>
    <property type="evidence" value="ECO:0007669"/>
    <property type="project" value="TreeGrafter"/>
</dbReference>
<protein>
    <submittedName>
        <fullName evidence="4">Acyl-CoA synthetase</fullName>
    </submittedName>
</protein>
<name>A0A3L7A306_9HYPH</name>
<dbReference type="PANTHER" id="PTHR43352:SF1">
    <property type="entry name" value="ANTHRANILATE--COA LIGASE"/>
    <property type="match status" value="1"/>
</dbReference>
<dbReference type="InterPro" id="IPR042099">
    <property type="entry name" value="ANL_N_sf"/>
</dbReference>
<feature type="domain" description="AMP-binding enzyme C-terminal" evidence="3">
    <location>
        <begin position="432"/>
        <end position="507"/>
    </location>
</feature>
<dbReference type="PANTHER" id="PTHR43352">
    <property type="entry name" value="ACETYL-COA SYNTHETASE"/>
    <property type="match status" value="1"/>
</dbReference>
<feature type="domain" description="AMP-dependent synthetase/ligase" evidence="2">
    <location>
        <begin position="31"/>
        <end position="382"/>
    </location>
</feature>
<dbReference type="GO" id="GO:0044550">
    <property type="term" value="P:secondary metabolite biosynthetic process"/>
    <property type="evidence" value="ECO:0007669"/>
    <property type="project" value="TreeGrafter"/>
</dbReference>
<comment type="caution">
    <text evidence="4">The sequence shown here is derived from an EMBL/GenBank/DDBJ whole genome shotgun (WGS) entry which is preliminary data.</text>
</comment>
<dbReference type="Gene3D" id="3.30.300.30">
    <property type="match status" value="1"/>
</dbReference>
<evidence type="ECO:0000313" key="5">
    <source>
        <dbReference type="Proteomes" id="UP000269692"/>
    </source>
</evidence>
<dbReference type="Proteomes" id="UP000269692">
    <property type="component" value="Unassembled WGS sequence"/>
</dbReference>
<evidence type="ECO:0000313" key="4">
    <source>
        <dbReference type="EMBL" id="RLP74405.1"/>
    </source>
</evidence>
<reference evidence="4 5" key="1">
    <citation type="submission" date="2018-10" db="EMBL/GenBank/DDBJ databases">
        <title>Xanthobacter tagetidis genome sequencing and assembly.</title>
        <authorList>
            <person name="Maclea K.S."/>
            <person name="Goen A.E."/>
            <person name="Fatima S.A."/>
        </authorList>
    </citation>
    <scope>NUCLEOTIDE SEQUENCE [LARGE SCALE GENOMIC DNA]</scope>
    <source>
        <strain evidence="4 5">ATCC 700314</strain>
    </source>
</reference>
<sequence length="522" mass="55205">MPPSPLSSETPVPHGIAPAARFNLAAHCLAHAARAPGKTALILVGADGAERWTYGALDEKVRRLAAGFAGLGLEPGARILIRAGNDAGFVIAFLAAIAAGYVAQPTSSQLTLEEVRALADDSGAAAVVLGQDHLGERAGLAHLRIIDPDEMAALAAAPPLAGFAPTRADDPAYLVYTSGTTSRPKGVLHAQRAILGRRPMYADWLGLTEADVLLHAGAVNWTYTLGVGLTDPWAQGATAVLYNGPRDPAVWPRLIEAHGATIFAAVPTVFRQVLKACDIARFDLSRLRHGVAAGEALAPRLIEDWHAATGTWIYESLGMSEVSTFISCRPGAPIRPGSPGRPQRGRRVSVLPVEGGTDPLPAGETGLLAVHRSDPGLMLGYWRRPEEEEAVMRGDWFVGGDLAAFDADGWLWFHGRNDDVMNALGYRVSPLEVEKALADCPGVLEAAVAETKVRADVSVITAFVVPRPGAALIEAAVLAHCGQHLAAYKCPRRVVLVDQIERTANGKVSRKAMARRFAAAAD</sequence>
<evidence type="ECO:0000259" key="2">
    <source>
        <dbReference type="Pfam" id="PF00501"/>
    </source>
</evidence>
<dbReference type="RefSeq" id="WP_121624878.1">
    <property type="nucleotide sequence ID" value="NZ_JACIIW010000003.1"/>
</dbReference>
<dbReference type="OrthoDB" id="7488310at2"/>